<feature type="transmembrane region" description="Helical" evidence="11">
    <location>
        <begin position="138"/>
        <end position="156"/>
    </location>
</feature>
<evidence type="ECO:0000256" key="11">
    <source>
        <dbReference type="SAM" id="Phobius"/>
    </source>
</evidence>
<keyword evidence="5" id="KW-0808">Transferase</keyword>
<evidence type="ECO:0000313" key="14">
    <source>
        <dbReference type="WBParaSite" id="ASIM_0000293401-mRNA-1"/>
    </source>
</evidence>
<comment type="subcellular location">
    <subcellularLocation>
        <location evidence="1">Endoplasmic reticulum membrane</location>
        <topology evidence="1">Multi-pass membrane protein</topology>
    </subcellularLocation>
</comment>
<keyword evidence="8 11" id="KW-1133">Transmembrane helix</keyword>
<dbReference type="OrthoDB" id="20028at2759"/>
<dbReference type="WBParaSite" id="ASIM_0000293401-mRNA-1">
    <property type="protein sequence ID" value="ASIM_0000293401-mRNA-1"/>
    <property type="gene ID" value="ASIM_0000293401"/>
</dbReference>
<evidence type="ECO:0000256" key="3">
    <source>
        <dbReference type="ARBA" id="ARBA00011964"/>
    </source>
</evidence>
<protein>
    <recommendedName>
        <fullName evidence="3">dolichyl-P-Man:Man5GlcNAc2-PP-dolichol alpha-1,3-mannosyltransferase</fullName>
        <ecNumber evidence="3">2.4.1.258</ecNumber>
    </recommendedName>
</protein>
<dbReference type="EMBL" id="UYRR01003944">
    <property type="protein sequence ID" value="VDK20599.1"/>
    <property type="molecule type" value="Genomic_DNA"/>
</dbReference>
<reference evidence="12 13" key="2">
    <citation type="submission" date="2018-11" db="EMBL/GenBank/DDBJ databases">
        <authorList>
            <consortium name="Pathogen Informatics"/>
        </authorList>
    </citation>
    <scope>NUCLEOTIDE SEQUENCE [LARGE SCALE GENOMIC DNA]</scope>
</reference>
<comment type="catalytic activity">
    <reaction evidence="10">
        <text>an alpha-D-Man-(1-&gt;2)-alpha-D-Man-(1-&gt;2)-alpha-D-Man-(1-&gt;3)-[alpha-D-Man-(1-&gt;6)]-beta-D-Man-(1-&gt;4)-beta-D-GlcNAc-(1-&gt;4)-alpha-D-GlcNAc-diphospho-di-trans,poly-cis-dolichol + a di-trans,poly-cis-dolichyl beta-D-mannosyl phosphate = an alpha-D-Man-(1-&gt;2)-alpha-D-Man-(1-&gt;2)-alpha-D-Man-(1-&gt;3)-[alpha-D-Man-(1-&gt;3)-alpha-D-Man-(1-&gt;6)]-beta-D-Man-(1-&gt;4)-beta-D-GlcNAc-(1-&gt;4)-alpha-D-GlcNAc-diphospho-di-trans,poly-cis-dolichol + a di-trans,poly-cis-dolichyl phosphate + H(+)</text>
        <dbReference type="Rhea" id="RHEA:29527"/>
        <dbReference type="Rhea" id="RHEA-COMP:19498"/>
        <dbReference type="Rhea" id="RHEA-COMP:19501"/>
        <dbReference type="Rhea" id="RHEA-COMP:19516"/>
        <dbReference type="Rhea" id="RHEA-COMP:19517"/>
        <dbReference type="ChEBI" id="CHEBI:15378"/>
        <dbReference type="ChEBI" id="CHEBI:57683"/>
        <dbReference type="ChEBI" id="CHEBI:58211"/>
        <dbReference type="ChEBI" id="CHEBI:132515"/>
        <dbReference type="ChEBI" id="CHEBI:132516"/>
        <dbReference type="EC" id="2.4.1.258"/>
    </reaction>
    <physiologicalReaction direction="left-to-right" evidence="10">
        <dbReference type="Rhea" id="RHEA:29528"/>
    </physiologicalReaction>
</comment>
<organism evidence="14">
    <name type="scientific">Anisakis simplex</name>
    <name type="common">Herring worm</name>
    <dbReference type="NCBI Taxonomy" id="6269"/>
    <lineage>
        <taxon>Eukaryota</taxon>
        <taxon>Metazoa</taxon>
        <taxon>Ecdysozoa</taxon>
        <taxon>Nematoda</taxon>
        <taxon>Chromadorea</taxon>
        <taxon>Rhabditida</taxon>
        <taxon>Spirurina</taxon>
        <taxon>Ascaridomorpha</taxon>
        <taxon>Ascaridoidea</taxon>
        <taxon>Anisakidae</taxon>
        <taxon>Anisakis</taxon>
        <taxon>Anisakis simplex complex</taxon>
    </lineage>
</organism>
<proteinExistence type="predicted"/>
<dbReference type="PANTHER" id="PTHR12646">
    <property type="entry name" value="NOT56 - RELATED"/>
    <property type="match status" value="1"/>
</dbReference>
<reference evidence="14" key="1">
    <citation type="submission" date="2017-02" db="UniProtKB">
        <authorList>
            <consortium name="WormBaseParasite"/>
        </authorList>
    </citation>
    <scope>IDENTIFICATION</scope>
</reference>
<keyword evidence="7" id="KW-0256">Endoplasmic reticulum</keyword>
<keyword evidence="13" id="KW-1185">Reference proteome</keyword>
<evidence type="ECO:0000313" key="13">
    <source>
        <dbReference type="Proteomes" id="UP000267096"/>
    </source>
</evidence>
<accession>A0A0M3J5V0</accession>
<dbReference type="InterPro" id="IPR007873">
    <property type="entry name" value="Glycosyltransferase_ALG3"/>
</dbReference>
<evidence type="ECO:0000256" key="4">
    <source>
        <dbReference type="ARBA" id="ARBA00022676"/>
    </source>
</evidence>
<dbReference type="GO" id="GO:0052925">
    <property type="term" value="F:dol-P-Man:Man(5)GlcNAc(2)-PP-Dol alpha-1,3-mannosyltransferase activity"/>
    <property type="evidence" value="ECO:0007669"/>
    <property type="project" value="UniProtKB-EC"/>
</dbReference>
<evidence type="ECO:0000256" key="1">
    <source>
        <dbReference type="ARBA" id="ARBA00004477"/>
    </source>
</evidence>
<evidence type="ECO:0000256" key="7">
    <source>
        <dbReference type="ARBA" id="ARBA00022824"/>
    </source>
</evidence>
<evidence type="ECO:0000256" key="10">
    <source>
        <dbReference type="ARBA" id="ARBA00049506"/>
    </source>
</evidence>
<gene>
    <name evidence="12" type="ORF">ASIM_LOCUS2783</name>
</gene>
<dbReference type="PANTHER" id="PTHR12646:SF0">
    <property type="entry name" value="DOL-P-MAN:MAN(5)GLCNAC(2)-PP-DOL ALPHA-1,3-MANNOSYLTRANSFERASE"/>
    <property type="match status" value="1"/>
</dbReference>
<dbReference type="AlphaFoldDB" id="A0A0M3J5V0"/>
<keyword evidence="9 11" id="KW-0472">Membrane</keyword>
<sequence>MRCIDKMLEMALEVVLRWMSNKVEIRRGRGGGGVAGAVQWLAELLLTVNRNGFILVATVLVLAELLVCNLVIWRVKYTEIDWSTYMQQVECFTKRGIRNYSEIGGDTGPVVYPAGHLIVYGVLSTVTEGGKNIRLGQYIFEGLYVVTLVLVFRIYYRSGRIPPFVLLLLCCISYRIHSIFILRLFNDPVAMLLFYMALNMWIDGRWVLGCILYR</sequence>
<evidence type="ECO:0000256" key="8">
    <source>
        <dbReference type="ARBA" id="ARBA00022989"/>
    </source>
</evidence>
<feature type="transmembrane region" description="Helical" evidence="11">
    <location>
        <begin position="191"/>
        <end position="213"/>
    </location>
</feature>
<evidence type="ECO:0000313" key="12">
    <source>
        <dbReference type="EMBL" id="VDK20599.1"/>
    </source>
</evidence>
<feature type="transmembrane region" description="Helical" evidence="11">
    <location>
        <begin position="163"/>
        <end position="185"/>
    </location>
</feature>
<keyword evidence="4" id="KW-0328">Glycosyltransferase</keyword>
<dbReference type="Proteomes" id="UP000267096">
    <property type="component" value="Unassembled WGS sequence"/>
</dbReference>
<evidence type="ECO:0000256" key="5">
    <source>
        <dbReference type="ARBA" id="ARBA00022679"/>
    </source>
</evidence>
<evidence type="ECO:0000256" key="2">
    <source>
        <dbReference type="ARBA" id="ARBA00004922"/>
    </source>
</evidence>
<evidence type="ECO:0000256" key="6">
    <source>
        <dbReference type="ARBA" id="ARBA00022692"/>
    </source>
</evidence>
<dbReference type="Pfam" id="PF05208">
    <property type="entry name" value="ALG3"/>
    <property type="match status" value="1"/>
</dbReference>
<comment type="pathway">
    <text evidence="2">Protein modification; protein glycosylation.</text>
</comment>
<evidence type="ECO:0000256" key="9">
    <source>
        <dbReference type="ARBA" id="ARBA00023136"/>
    </source>
</evidence>
<dbReference type="EC" id="2.4.1.258" evidence="3"/>
<keyword evidence="6 11" id="KW-0812">Transmembrane</keyword>
<name>A0A0M3J5V0_ANISI</name>
<dbReference type="GO" id="GO:0005789">
    <property type="term" value="C:endoplasmic reticulum membrane"/>
    <property type="evidence" value="ECO:0007669"/>
    <property type="project" value="UniProtKB-SubCell"/>
</dbReference>
<feature type="transmembrane region" description="Helical" evidence="11">
    <location>
        <begin position="53"/>
        <end position="73"/>
    </location>
</feature>